<reference evidence="1" key="1">
    <citation type="submission" date="2021-11" db="EMBL/GenBank/DDBJ databases">
        <title>Description of novel Flavobacterium species.</title>
        <authorList>
            <person name="Saticioglu I.B."/>
            <person name="Ay H."/>
            <person name="Altun S."/>
            <person name="Duman M."/>
        </authorList>
    </citation>
    <scope>NUCLEOTIDE SEQUENCE</scope>
    <source>
        <strain evidence="1">F-30</strain>
    </source>
</reference>
<evidence type="ECO:0000313" key="1">
    <source>
        <dbReference type="EMBL" id="MCC9066154.1"/>
    </source>
</evidence>
<dbReference type="RefSeq" id="WP_230039910.1">
    <property type="nucleotide sequence ID" value="NZ_JAJJMM010000001.1"/>
</dbReference>
<keyword evidence="2" id="KW-1185">Reference proteome</keyword>
<comment type="caution">
    <text evidence="1">The sequence shown here is derived from an EMBL/GenBank/DDBJ whole genome shotgun (WGS) entry which is preliminary data.</text>
</comment>
<organism evidence="1 2">
    <name type="scientific">Flavobacterium piscisymbiosum</name>
    <dbReference type="NCBI Taxonomy" id="2893753"/>
    <lineage>
        <taxon>Bacteria</taxon>
        <taxon>Pseudomonadati</taxon>
        <taxon>Bacteroidota</taxon>
        <taxon>Flavobacteriia</taxon>
        <taxon>Flavobacteriales</taxon>
        <taxon>Flavobacteriaceae</taxon>
        <taxon>Flavobacterium</taxon>
    </lineage>
</organism>
<name>A0ABS8MKZ5_9FLAO</name>
<dbReference type="EMBL" id="JAJJMM010000001">
    <property type="protein sequence ID" value="MCC9066154.1"/>
    <property type="molecule type" value="Genomic_DNA"/>
</dbReference>
<sequence length="167" mass="19397">MKINTIILLAGLLLILVSIFLSYKKAQKKQNSETLDPNKIIAGPIVHDELSEEQIEKITKIQSVFSDIYPISLEDTITNFKRDRNPDNEIMVWENMMYAYETFISKNPEIDVEKKSEVFKLILTRSMMDESKVRSQTEFKILNENEVNEILASYILESKPVIIEKHS</sequence>
<accession>A0ABS8MKZ5</accession>
<evidence type="ECO:0000313" key="2">
    <source>
        <dbReference type="Proteomes" id="UP001430679"/>
    </source>
</evidence>
<proteinExistence type="predicted"/>
<dbReference type="Proteomes" id="UP001430679">
    <property type="component" value="Unassembled WGS sequence"/>
</dbReference>
<protein>
    <submittedName>
        <fullName evidence="1">Uncharacterized protein</fullName>
    </submittedName>
</protein>
<gene>
    <name evidence="1" type="ORF">LNP81_24450</name>
</gene>